<dbReference type="SUPFAM" id="SSF46785">
    <property type="entry name" value="Winged helix' DNA-binding domain"/>
    <property type="match status" value="1"/>
</dbReference>
<protein>
    <submittedName>
        <fullName evidence="3">YafY family protein</fullName>
    </submittedName>
</protein>
<dbReference type="PANTHER" id="PTHR34580">
    <property type="match status" value="1"/>
</dbReference>
<dbReference type="PANTHER" id="PTHR34580:SF3">
    <property type="entry name" value="PROTEIN PAFB"/>
    <property type="match status" value="1"/>
</dbReference>
<dbReference type="InterPro" id="IPR026881">
    <property type="entry name" value="WYL_dom"/>
</dbReference>
<comment type="caution">
    <text evidence="3">The sequence shown here is derived from an EMBL/GenBank/DDBJ whole genome shotgun (WGS) entry which is preliminary data.</text>
</comment>
<dbReference type="InterPro" id="IPR051534">
    <property type="entry name" value="CBASS_pafABC_assoc_protein"/>
</dbReference>
<dbReference type="Gene3D" id="1.10.10.10">
    <property type="entry name" value="Winged helix-like DNA-binding domain superfamily/Winged helix DNA-binding domain"/>
    <property type="match status" value="1"/>
</dbReference>
<evidence type="ECO:0000313" key="4">
    <source>
        <dbReference type="Proteomes" id="UP001174932"/>
    </source>
</evidence>
<dbReference type="RefSeq" id="WP_304374618.1">
    <property type="nucleotide sequence ID" value="NZ_JAUOZU010000001.1"/>
</dbReference>
<dbReference type="InterPro" id="IPR013196">
    <property type="entry name" value="HTH_11"/>
</dbReference>
<reference evidence="3" key="1">
    <citation type="journal article" date="2015" name="Int. J. Syst. Evol. Microbiol.">
        <title>Rhizobium alvei sp. nov., isolated from a freshwater river.</title>
        <authorList>
            <person name="Sheu S.Y."/>
            <person name="Huang H.W."/>
            <person name="Young C.C."/>
            <person name="Chen W.M."/>
        </authorList>
    </citation>
    <scope>NUCLEOTIDE SEQUENCE</scope>
    <source>
        <strain evidence="3">TNR-22</strain>
    </source>
</reference>
<proteinExistence type="predicted"/>
<accession>A0ABT8YGH3</accession>
<dbReference type="InterPro" id="IPR036388">
    <property type="entry name" value="WH-like_DNA-bd_sf"/>
</dbReference>
<evidence type="ECO:0000259" key="2">
    <source>
        <dbReference type="Pfam" id="PF13280"/>
    </source>
</evidence>
<dbReference type="Proteomes" id="UP001174932">
    <property type="component" value="Unassembled WGS sequence"/>
</dbReference>
<feature type="domain" description="Helix-turn-helix type 11" evidence="1">
    <location>
        <begin position="6"/>
        <end position="60"/>
    </location>
</feature>
<sequence>MGRSTRLFEIIRLLKRASRPLTAAEIARLLEVSTRTVYRDFVSLQAMKVPVEGEAGIGYIMREGYELPPLMFTPDEVESIMVGLSLLGRTGDTGLSTAAASARVKIDDMLAERLGGRLDRADLHVSRWNAVPASTIDVSLLRKAIRRETKLSLAYKDAEASRTERIVWPIALVYYVESVILVAWCELRGDFRHFRTDRISECDLLDETFRGQRERLHAEWQSRNPWSSIG</sequence>
<dbReference type="Pfam" id="PF08279">
    <property type="entry name" value="HTH_11"/>
    <property type="match status" value="1"/>
</dbReference>
<evidence type="ECO:0000313" key="3">
    <source>
        <dbReference type="EMBL" id="MDO6962741.1"/>
    </source>
</evidence>
<dbReference type="PROSITE" id="PS52050">
    <property type="entry name" value="WYL"/>
    <property type="match status" value="1"/>
</dbReference>
<dbReference type="InterPro" id="IPR036390">
    <property type="entry name" value="WH_DNA-bd_sf"/>
</dbReference>
<evidence type="ECO:0000259" key="1">
    <source>
        <dbReference type="Pfam" id="PF08279"/>
    </source>
</evidence>
<dbReference type="EMBL" id="JAUOZU010000001">
    <property type="protein sequence ID" value="MDO6962741.1"/>
    <property type="molecule type" value="Genomic_DNA"/>
</dbReference>
<dbReference type="Pfam" id="PF13280">
    <property type="entry name" value="WYL"/>
    <property type="match status" value="1"/>
</dbReference>
<keyword evidence="4" id="KW-1185">Reference proteome</keyword>
<feature type="domain" description="WYL" evidence="2">
    <location>
        <begin position="139"/>
        <end position="202"/>
    </location>
</feature>
<reference evidence="3" key="2">
    <citation type="submission" date="2023-07" db="EMBL/GenBank/DDBJ databases">
        <authorList>
            <person name="Shen H."/>
        </authorList>
    </citation>
    <scope>NUCLEOTIDE SEQUENCE</scope>
    <source>
        <strain evidence="3">TNR-22</strain>
    </source>
</reference>
<organism evidence="3 4">
    <name type="scientific">Rhizobium alvei</name>
    <dbReference type="NCBI Taxonomy" id="1132659"/>
    <lineage>
        <taxon>Bacteria</taxon>
        <taxon>Pseudomonadati</taxon>
        <taxon>Pseudomonadota</taxon>
        <taxon>Alphaproteobacteria</taxon>
        <taxon>Hyphomicrobiales</taxon>
        <taxon>Rhizobiaceae</taxon>
        <taxon>Rhizobium/Agrobacterium group</taxon>
        <taxon>Rhizobium</taxon>
    </lineage>
</organism>
<name>A0ABT8YGH3_9HYPH</name>
<gene>
    <name evidence="3" type="ORF">Q4481_02160</name>
</gene>